<dbReference type="SUPFAM" id="SSF54001">
    <property type="entry name" value="Cysteine proteinases"/>
    <property type="match status" value="1"/>
</dbReference>
<dbReference type="Gene3D" id="3.10.620.30">
    <property type="match status" value="1"/>
</dbReference>
<keyword evidence="4" id="KW-1185">Reference proteome</keyword>
<dbReference type="Pfam" id="PF01841">
    <property type="entry name" value="Transglut_core"/>
    <property type="match status" value="1"/>
</dbReference>
<evidence type="ECO:0000313" key="4">
    <source>
        <dbReference type="Proteomes" id="UP001253545"/>
    </source>
</evidence>
<feature type="chain" id="PRO_5046629092" evidence="1">
    <location>
        <begin position="22"/>
        <end position="267"/>
    </location>
</feature>
<dbReference type="RefSeq" id="WP_311367871.1">
    <property type="nucleotide sequence ID" value="NZ_JAVRHX010000001.1"/>
</dbReference>
<dbReference type="SMART" id="SM00460">
    <property type="entry name" value="TGc"/>
    <property type="match status" value="1"/>
</dbReference>
<proteinExistence type="predicted"/>
<evidence type="ECO:0000313" key="3">
    <source>
        <dbReference type="EMBL" id="MDT0594396.1"/>
    </source>
</evidence>
<keyword evidence="1" id="KW-0732">Signal</keyword>
<sequence>MININRFIGVFLFALSLSAQAQSDPSFAHVQLDTHDSYEFPLADKISFSLFTQDAMASAKVLEQWSGLEYKVIDDNSIAVTLYQNKPTFNGSGDLKYKNDSFVIDISEQSTQNFIEGFTVPENSSNVLVNIEAYVSRFIENPTYEHGFNIASRVADNKSGDCTEYAVLTTALSRALDKPARLVFGTVFIESENGVEAVGHAWTEILHQQNWHIIDAALFGIEDGTNSSRVYYLPISTLVDEGPGFGFSIASSMVVMPYKIQGLRSAP</sequence>
<comment type="caution">
    <text evidence="3">The sequence shown here is derived from an EMBL/GenBank/DDBJ whole genome shotgun (WGS) entry which is preliminary data.</text>
</comment>
<evidence type="ECO:0000259" key="2">
    <source>
        <dbReference type="SMART" id="SM00460"/>
    </source>
</evidence>
<gene>
    <name evidence="3" type="ORF">RM552_06035</name>
</gene>
<accession>A0ABU2ZPQ8</accession>
<name>A0ABU2ZPQ8_9ALTE</name>
<reference evidence="3 4" key="1">
    <citation type="submission" date="2023-09" db="EMBL/GenBank/DDBJ databases">
        <authorList>
            <person name="Rey-Velasco X."/>
        </authorList>
    </citation>
    <scope>NUCLEOTIDE SEQUENCE [LARGE SCALE GENOMIC DNA]</scope>
    <source>
        <strain evidence="3 4">P117</strain>
    </source>
</reference>
<dbReference type="EMBL" id="JAVRHX010000001">
    <property type="protein sequence ID" value="MDT0594396.1"/>
    <property type="molecule type" value="Genomic_DNA"/>
</dbReference>
<evidence type="ECO:0000256" key="1">
    <source>
        <dbReference type="SAM" id="SignalP"/>
    </source>
</evidence>
<organism evidence="3 4">
    <name type="scientific">Glaciecola petra</name>
    <dbReference type="NCBI Taxonomy" id="3075602"/>
    <lineage>
        <taxon>Bacteria</taxon>
        <taxon>Pseudomonadati</taxon>
        <taxon>Pseudomonadota</taxon>
        <taxon>Gammaproteobacteria</taxon>
        <taxon>Alteromonadales</taxon>
        <taxon>Alteromonadaceae</taxon>
        <taxon>Glaciecola</taxon>
    </lineage>
</organism>
<dbReference type="Proteomes" id="UP001253545">
    <property type="component" value="Unassembled WGS sequence"/>
</dbReference>
<feature type="domain" description="Transglutaminase-like" evidence="2">
    <location>
        <begin position="154"/>
        <end position="218"/>
    </location>
</feature>
<dbReference type="InterPro" id="IPR038765">
    <property type="entry name" value="Papain-like_cys_pep_sf"/>
</dbReference>
<feature type="signal peptide" evidence="1">
    <location>
        <begin position="1"/>
        <end position="21"/>
    </location>
</feature>
<dbReference type="InterPro" id="IPR002931">
    <property type="entry name" value="Transglutaminase-like"/>
</dbReference>
<protein>
    <submittedName>
        <fullName evidence="3">Transglutaminase-like domain-containing protein</fullName>
    </submittedName>
</protein>